<dbReference type="SUPFAM" id="SSF51445">
    <property type="entry name" value="(Trans)glycosidases"/>
    <property type="match status" value="1"/>
</dbReference>
<feature type="region of interest" description="Disordered" evidence="1">
    <location>
        <begin position="130"/>
        <end position="159"/>
    </location>
</feature>
<reference evidence="2 3" key="1">
    <citation type="journal article" date="2019" name="Int. J. Syst. Evol. Microbiol.">
        <title>The Global Catalogue of Microorganisms (GCM) 10K type strain sequencing project: providing services to taxonomists for standard genome sequencing and annotation.</title>
        <authorList>
            <consortium name="The Broad Institute Genomics Platform"/>
            <consortium name="The Broad Institute Genome Sequencing Center for Infectious Disease"/>
            <person name="Wu L."/>
            <person name="Ma J."/>
        </authorList>
    </citation>
    <scope>NUCLEOTIDE SEQUENCE [LARGE SCALE GENOMIC DNA]</scope>
    <source>
        <strain evidence="2 3">JCM 9933</strain>
    </source>
</reference>
<dbReference type="Gene3D" id="3.20.20.80">
    <property type="entry name" value="Glycosidases"/>
    <property type="match status" value="1"/>
</dbReference>
<dbReference type="RefSeq" id="WP_343897936.1">
    <property type="nucleotide sequence ID" value="NZ_BAAAFZ010000094.1"/>
</dbReference>
<evidence type="ECO:0008006" key="4">
    <source>
        <dbReference type="Google" id="ProtNLM"/>
    </source>
</evidence>
<proteinExistence type="predicted"/>
<gene>
    <name evidence="2" type="ORF">GCM10009416_47600</name>
</gene>
<protein>
    <recommendedName>
        <fullName evidence="4">Glycogen debranching enzyme GlgX</fullName>
    </recommendedName>
</protein>
<feature type="compositionally biased region" description="Basic and acidic residues" evidence="1">
    <location>
        <begin position="130"/>
        <end position="145"/>
    </location>
</feature>
<name>A0ABN1G5E0_9PROT</name>
<dbReference type="EMBL" id="BAAAFZ010000094">
    <property type="protein sequence ID" value="GAA0604461.1"/>
    <property type="molecule type" value="Genomic_DNA"/>
</dbReference>
<organism evidence="2 3">
    <name type="scientific">Craurococcus roseus</name>
    <dbReference type="NCBI Taxonomy" id="77585"/>
    <lineage>
        <taxon>Bacteria</taxon>
        <taxon>Pseudomonadati</taxon>
        <taxon>Pseudomonadota</taxon>
        <taxon>Alphaproteobacteria</taxon>
        <taxon>Acetobacterales</taxon>
        <taxon>Acetobacteraceae</taxon>
        <taxon>Craurococcus</taxon>
    </lineage>
</organism>
<dbReference type="Proteomes" id="UP001501588">
    <property type="component" value="Unassembled WGS sequence"/>
</dbReference>
<dbReference type="InterPro" id="IPR017853">
    <property type="entry name" value="GH"/>
</dbReference>
<sequence>MHVDGFRFDLASILSRDERGRPMPNPPVLWDIEADPVLAGTKLIAEVWDAAGLYFVGSLMGDSRKEWNGRVRDDVRSFFRSDENSVADRLVGTPDVYGHEEREAEQSVNFAACHDGFTVNDVVSYATKHNEANGEDNRDGADDNRSWNCGVEGSTDDPAVEIPRNRQVKNLLTVTTLSLGVPMIHMGDEARRTQRVNNNAYC</sequence>
<comment type="caution">
    <text evidence="2">The sequence shown here is derived from an EMBL/GenBank/DDBJ whole genome shotgun (WGS) entry which is preliminary data.</text>
</comment>
<evidence type="ECO:0000313" key="2">
    <source>
        <dbReference type="EMBL" id="GAA0604461.1"/>
    </source>
</evidence>
<accession>A0ABN1G5E0</accession>
<evidence type="ECO:0000313" key="3">
    <source>
        <dbReference type="Proteomes" id="UP001501588"/>
    </source>
</evidence>
<evidence type="ECO:0000256" key="1">
    <source>
        <dbReference type="SAM" id="MobiDB-lite"/>
    </source>
</evidence>
<keyword evidence="3" id="KW-1185">Reference proteome</keyword>
<dbReference type="PANTHER" id="PTHR43002">
    <property type="entry name" value="GLYCOGEN DEBRANCHING ENZYME"/>
    <property type="match status" value="1"/>
</dbReference>